<accession>A0ACD1E1C2</accession>
<reference evidence="1" key="1">
    <citation type="submission" date="2021-06" db="EMBL/GenBank/DDBJ databases">
        <authorList>
            <person name="Ellington A.J."/>
            <person name="Bryan N.C."/>
            <person name="Christner B.C."/>
            <person name="Reisch C.R."/>
        </authorList>
    </citation>
    <scope>NUCLEOTIDE SEQUENCE</scope>
    <source>
        <strain evidence="1">L6-1</strain>
    </source>
</reference>
<sequence>MSSTPVFDAVARRRDSTTRQGAATAVAAGPAASSTASVRSADAAVRPVVLGAPAGLVVQPSGSSSVPTSPNVPADLVEVIDGIPASLRASLAREHVVRSEQLPLVEAVVDAVTRAVVDAVASEVDRIVTSGVVRG</sequence>
<protein>
    <submittedName>
        <fullName evidence="1">Uncharacterized protein</fullName>
    </submittedName>
</protein>
<dbReference type="EMBL" id="CP076544">
    <property type="protein sequence ID" value="QWS32651.1"/>
    <property type="molecule type" value="Genomic_DNA"/>
</dbReference>
<name>A0ACD1E1C2_9MICO</name>
<gene>
    <name evidence="1" type="ORF">KM842_10160</name>
</gene>
<keyword evidence="2" id="KW-1185">Reference proteome</keyword>
<evidence type="ECO:0000313" key="2">
    <source>
        <dbReference type="Proteomes" id="UP000681794"/>
    </source>
</evidence>
<organism evidence="1 2">
    <name type="scientific">Curtobacterium aetherium</name>
    <dbReference type="NCBI Taxonomy" id="2841594"/>
    <lineage>
        <taxon>Bacteria</taxon>
        <taxon>Bacillati</taxon>
        <taxon>Actinomycetota</taxon>
        <taxon>Actinomycetes</taxon>
        <taxon>Micrococcales</taxon>
        <taxon>Microbacteriaceae</taxon>
        <taxon>Curtobacterium</taxon>
    </lineage>
</organism>
<dbReference type="Proteomes" id="UP000681794">
    <property type="component" value="Chromosome"/>
</dbReference>
<proteinExistence type="predicted"/>
<evidence type="ECO:0000313" key="1">
    <source>
        <dbReference type="EMBL" id="QWS32651.1"/>
    </source>
</evidence>